<sequence length="394" mass="44459">MNNTSCHVFGVDPRSERHLITYNQDVLIVISAFLSLIAAFTVVSNMVVIIALVRPRHQERTITTYLVSSMAFSDAVLGAFILPLGIYEILNNGRWDIGREMCDIRVTTDVVLSTVSIFHVTNMAIERYLAVCKPWVYRTLSMKTTYLMLGMSWLVPLSIVALPVLCNWHTMGIEALASCLELGDGISMCVLMVNVPFQLAMASMSFYGPLIIIIIIYSLIFIEARRSEKYHSSSSVTLSGTHTHNTDIDNQQKEALGISRENSSGLSVLEGPEGRLKRHNYEYKETKLKKSKHRGKNVKTAKAIGRLILCFAICWMPFSIWSVVTPFVSYSMPLALHLCVTWMGYINSAINPVLYCSQKTIKSAIWNLLCPKVELERRRKQTRFDYVHQLTSGT</sequence>
<dbReference type="Proteomes" id="UP000694888">
    <property type="component" value="Unplaced"/>
</dbReference>
<protein>
    <submittedName>
        <fullName evidence="13">5-hydroxytryptamine receptor 4</fullName>
    </submittedName>
</protein>
<proteinExistence type="inferred from homology"/>
<keyword evidence="12" id="KW-1185">Reference proteome</keyword>
<dbReference type="Pfam" id="PF00001">
    <property type="entry name" value="7tm_1"/>
    <property type="match status" value="1"/>
</dbReference>
<evidence type="ECO:0000256" key="9">
    <source>
        <dbReference type="RuleBase" id="RU000688"/>
    </source>
</evidence>
<accession>A0ABM0JN16</accession>
<feature type="domain" description="G-protein coupled receptors family 1 profile" evidence="11">
    <location>
        <begin position="44"/>
        <end position="355"/>
    </location>
</feature>
<dbReference type="Gene3D" id="1.20.1070.10">
    <property type="entry name" value="Rhodopsin 7-helix transmembrane proteins"/>
    <property type="match status" value="1"/>
</dbReference>
<evidence type="ECO:0000256" key="6">
    <source>
        <dbReference type="ARBA" id="ARBA00023136"/>
    </source>
</evidence>
<name>A0ABM0JN16_APLCA</name>
<keyword evidence="8 9" id="KW-0807">Transducer</keyword>
<evidence type="ECO:0000256" key="5">
    <source>
        <dbReference type="ARBA" id="ARBA00023040"/>
    </source>
</evidence>
<feature type="transmembrane region" description="Helical" evidence="10">
    <location>
        <begin position="65"/>
        <end position="86"/>
    </location>
</feature>
<feature type="transmembrane region" description="Helical" evidence="10">
    <location>
        <begin position="197"/>
        <end position="222"/>
    </location>
</feature>
<keyword evidence="4 10" id="KW-1133">Transmembrane helix</keyword>
<keyword evidence="3 9" id="KW-0812">Transmembrane</keyword>
<reference evidence="13" key="1">
    <citation type="submission" date="2025-08" db="UniProtKB">
        <authorList>
            <consortium name="RefSeq"/>
        </authorList>
    </citation>
    <scope>IDENTIFICATION</scope>
</reference>
<dbReference type="GeneID" id="101851802"/>
<keyword evidence="5 9" id="KW-0297">G-protein coupled receptor</keyword>
<comment type="subcellular location">
    <subcellularLocation>
        <location evidence="1">Cell membrane</location>
        <topology evidence="1">Multi-pass membrane protein</topology>
    </subcellularLocation>
</comment>
<dbReference type="PROSITE" id="PS00237">
    <property type="entry name" value="G_PROTEIN_RECEP_F1_1"/>
    <property type="match status" value="1"/>
</dbReference>
<evidence type="ECO:0000313" key="13">
    <source>
        <dbReference type="RefSeq" id="XP_005097519.1"/>
    </source>
</evidence>
<dbReference type="SUPFAM" id="SSF81321">
    <property type="entry name" value="Family A G protein-coupled receptor-like"/>
    <property type="match status" value="1"/>
</dbReference>
<feature type="transmembrane region" description="Helical" evidence="10">
    <location>
        <begin position="26"/>
        <end position="53"/>
    </location>
</feature>
<keyword evidence="6 10" id="KW-0472">Membrane</keyword>
<dbReference type="PROSITE" id="PS50262">
    <property type="entry name" value="G_PROTEIN_RECEP_F1_2"/>
    <property type="match status" value="1"/>
</dbReference>
<evidence type="ECO:0000313" key="12">
    <source>
        <dbReference type="Proteomes" id="UP000694888"/>
    </source>
</evidence>
<evidence type="ECO:0000256" key="8">
    <source>
        <dbReference type="ARBA" id="ARBA00023224"/>
    </source>
</evidence>
<organism evidence="12 13">
    <name type="scientific">Aplysia californica</name>
    <name type="common">California sea hare</name>
    <dbReference type="NCBI Taxonomy" id="6500"/>
    <lineage>
        <taxon>Eukaryota</taxon>
        <taxon>Metazoa</taxon>
        <taxon>Spiralia</taxon>
        <taxon>Lophotrochozoa</taxon>
        <taxon>Mollusca</taxon>
        <taxon>Gastropoda</taxon>
        <taxon>Heterobranchia</taxon>
        <taxon>Euthyneura</taxon>
        <taxon>Tectipleura</taxon>
        <taxon>Aplysiida</taxon>
        <taxon>Aplysioidea</taxon>
        <taxon>Aplysiidae</taxon>
        <taxon>Aplysia</taxon>
    </lineage>
</organism>
<dbReference type="InterPro" id="IPR017452">
    <property type="entry name" value="GPCR_Rhodpsn_7TM"/>
</dbReference>
<gene>
    <name evidence="13" type="primary">LOC101851802</name>
</gene>
<evidence type="ECO:0000256" key="10">
    <source>
        <dbReference type="SAM" id="Phobius"/>
    </source>
</evidence>
<evidence type="ECO:0000259" key="11">
    <source>
        <dbReference type="PROSITE" id="PS50262"/>
    </source>
</evidence>
<feature type="transmembrane region" description="Helical" evidence="10">
    <location>
        <begin position="146"/>
        <end position="165"/>
    </location>
</feature>
<dbReference type="RefSeq" id="XP_005097519.1">
    <property type="nucleotide sequence ID" value="XM_005097462.3"/>
</dbReference>
<dbReference type="PANTHER" id="PTHR24248:SF66">
    <property type="entry name" value="OCTOPAMINE RECEPTOR BETA-3R"/>
    <property type="match status" value="1"/>
</dbReference>
<evidence type="ECO:0000256" key="1">
    <source>
        <dbReference type="ARBA" id="ARBA00004651"/>
    </source>
</evidence>
<dbReference type="InterPro" id="IPR000276">
    <property type="entry name" value="GPCR_Rhodpsn"/>
</dbReference>
<keyword evidence="2" id="KW-1003">Cell membrane</keyword>
<evidence type="ECO:0000256" key="3">
    <source>
        <dbReference type="ARBA" id="ARBA00022692"/>
    </source>
</evidence>
<feature type="transmembrane region" description="Helical" evidence="10">
    <location>
        <begin position="303"/>
        <end position="328"/>
    </location>
</feature>
<evidence type="ECO:0000256" key="2">
    <source>
        <dbReference type="ARBA" id="ARBA00022475"/>
    </source>
</evidence>
<comment type="similarity">
    <text evidence="9">Belongs to the G-protein coupled receptor 1 family.</text>
</comment>
<dbReference type="PRINTS" id="PR00237">
    <property type="entry name" value="GPCRRHODOPSN"/>
</dbReference>
<dbReference type="PANTHER" id="PTHR24248">
    <property type="entry name" value="ADRENERGIC RECEPTOR-RELATED G-PROTEIN COUPLED RECEPTOR"/>
    <property type="match status" value="1"/>
</dbReference>
<evidence type="ECO:0000256" key="4">
    <source>
        <dbReference type="ARBA" id="ARBA00022989"/>
    </source>
</evidence>
<evidence type="ECO:0000256" key="7">
    <source>
        <dbReference type="ARBA" id="ARBA00023170"/>
    </source>
</evidence>
<feature type="transmembrane region" description="Helical" evidence="10">
    <location>
        <begin position="334"/>
        <end position="355"/>
    </location>
</feature>
<keyword evidence="7 9" id="KW-0675">Receptor</keyword>